<comment type="caution">
    <text evidence="2">The sequence shown here is derived from an EMBL/GenBank/DDBJ whole genome shotgun (WGS) entry which is preliminary data.</text>
</comment>
<feature type="transmembrane region" description="Helical" evidence="1">
    <location>
        <begin position="29"/>
        <end position="48"/>
    </location>
</feature>
<evidence type="ECO:0000256" key="1">
    <source>
        <dbReference type="SAM" id="Phobius"/>
    </source>
</evidence>
<proteinExistence type="predicted"/>
<accession>A0A3N6M4D8</accession>
<keyword evidence="1" id="KW-1133">Transmembrane helix</keyword>
<dbReference type="AlphaFoldDB" id="A0A3N6M4D8"/>
<keyword evidence="1" id="KW-0472">Membrane</keyword>
<name>A0A3N6M4D8_9EURY</name>
<evidence type="ECO:0000313" key="2">
    <source>
        <dbReference type="EMBL" id="RQG87027.1"/>
    </source>
</evidence>
<keyword evidence="3" id="KW-1185">Reference proteome</keyword>
<sequence>MVTEARRIYEPRVAPVIGVSLGGAALSGYLGNVGVFLLCGFAVSFLVWKMWESEKRWRNLEREENAVTQGE</sequence>
<gene>
    <name evidence="2" type="ORF">EA462_15405</name>
</gene>
<keyword evidence="1" id="KW-0812">Transmembrane</keyword>
<evidence type="ECO:0000313" key="3">
    <source>
        <dbReference type="Proteomes" id="UP000273828"/>
    </source>
</evidence>
<organism evidence="2 3">
    <name type="scientific">Natrarchaeobius halalkaliphilus</name>
    <dbReference type="NCBI Taxonomy" id="1679091"/>
    <lineage>
        <taxon>Archaea</taxon>
        <taxon>Methanobacteriati</taxon>
        <taxon>Methanobacteriota</taxon>
        <taxon>Stenosarchaea group</taxon>
        <taxon>Halobacteria</taxon>
        <taxon>Halobacteriales</taxon>
        <taxon>Natrialbaceae</taxon>
        <taxon>Natrarchaeobius</taxon>
    </lineage>
</organism>
<reference evidence="2 3" key="1">
    <citation type="submission" date="2018-10" db="EMBL/GenBank/DDBJ databases">
        <title>Natrarchaeobius chitinivorans gen. nov., sp. nov., and Natrarchaeobius haloalkaliphilus sp. nov., alkaliphilic, chitin-utilizing haloarchaea from hypersaline alkaline lakes.</title>
        <authorList>
            <person name="Sorokin D.Y."/>
            <person name="Elcheninov A.G."/>
            <person name="Kostrikina N.A."/>
            <person name="Bale N.J."/>
            <person name="Sinninghe Damste J.S."/>
            <person name="Khijniak T.V."/>
            <person name="Kublanov I.V."/>
            <person name="Toshchakov S.V."/>
        </authorList>
    </citation>
    <scope>NUCLEOTIDE SEQUENCE [LARGE SCALE GENOMIC DNA]</scope>
    <source>
        <strain evidence="2 3">AArcht-Sl</strain>
    </source>
</reference>
<dbReference type="Proteomes" id="UP000273828">
    <property type="component" value="Unassembled WGS sequence"/>
</dbReference>
<dbReference type="EMBL" id="REFY01000006">
    <property type="protein sequence ID" value="RQG87027.1"/>
    <property type="molecule type" value="Genomic_DNA"/>
</dbReference>
<protein>
    <submittedName>
        <fullName evidence="2">Uncharacterized protein</fullName>
    </submittedName>
</protein>